<dbReference type="Gene3D" id="3.40.630.20">
    <property type="entry name" value="Peptidase C15, pyroglutamyl peptidase I-like"/>
    <property type="match status" value="1"/>
</dbReference>
<organism evidence="6 7">
    <name type="scientific">Aspergillus carbonarius (strain ITEM 5010)</name>
    <dbReference type="NCBI Taxonomy" id="602072"/>
    <lineage>
        <taxon>Eukaryota</taxon>
        <taxon>Fungi</taxon>
        <taxon>Dikarya</taxon>
        <taxon>Ascomycota</taxon>
        <taxon>Pezizomycotina</taxon>
        <taxon>Eurotiomycetes</taxon>
        <taxon>Eurotiomycetidae</taxon>
        <taxon>Eurotiales</taxon>
        <taxon>Aspergillaceae</taxon>
        <taxon>Aspergillus</taxon>
        <taxon>Aspergillus subgen. Circumdati</taxon>
    </lineage>
</organism>
<dbReference type="GO" id="GO:0008234">
    <property type="term" value="F:cysteine-type peptidase activity"/>
    <property type="evidence" value="ECO:0007669"/>
    <property type="project" value="UniProtKB-KW"/>
</dbReference>
<keyword evidence="2" id="KW-0645">Protease</keyword>
<dbReference type="InterPro" id="IPR016125">
    <property type="entry name" value="Peptidase_C15-like"/>
</dbReference>
<keyword evidence="7" id="KW-1185">Reference proteome</keyword>
<feature type="compositionally biased region" description="Polar residues" evidence="5">
    <location>
        <begin position="7"/>
        <end position="17"/>
    </location>
</feature>
<comment type="similarity">
    <text evidence="1">Belongs to the peptidase C15 family.</text>
</comment>
<evidence type="ECO:0000256" key="4">
    <source>
        <dbReference type="ARBA" id="ARBA00022807"/>
    </source>
</evidence>
<accession>A0A1R3RXE4</accession>
<dbReference type="AlphaFoldDB" id="A0A1R3RXE4"/>
<keyword evidence="4" id="KW-0788">Thiol protease</keyword>
<dbReference type="OMA" id="TWRSFAP"/>
<dbReference type="SUPFAM" id="SSF53182">
    <property type="entry name" value="Pyrrolidone carboxyl peptidase (pyroglutamate aminopeptidase)"/>
    <property type="match status" value="1"/>
</dbReference>
<dbReference type="PANTHER" id="PTHR23402">
    <property type="entry name" value="PROTEASE FAMILY C15 PYROGLUTAMYL-PEPTIDASE I-RELATED"/>
    <property type="match status" value="1"/>
</dbReference>
<dbReference type="EMBL" id="KV907495">
    <property type="protein sequence ID" value="OOF99130.1"/>
    <property type="molecule type" value="Genomic_DNA"/>
</dbReference>
<evidence type="ECO:0008006" key="8">
    <source>
        <dbReference type="Google" id="ProtNLM"/>
    </source>
</evidence>
<evidence type="ECO:0000256" key="1">
    <source>
        <dbReference type="ARBA" id="ARBA00006641"/>
    </source>
</evidence>
<dbReference type="OrthoDB" id="407146at2759"/>
<protein>
    <recommendedName>
        <fullName evidence="8">Peptidase C15, pyroglutamyl peptidase I-like protein</fullName>
    </recommendedName>
</protein>
<dbReference type="Proteomes" id="UP000188318">
    <property type="component" value="Unassembled WGS sequence"/>
</dbReference>
<sequence>MGDYGQGVSSLSAQAPGSNPPPSVTDSDEISVLVTGFGPFKSNLVNASYLIASSLPSSFTFPPTKDSNAVSRRVSIHVHPSPIPVAYSTVSTTIPAITDDYVKSHGRRPDIILHMGIAGMRKFYSVETKAHRDGYLMSDIKGRAGYEDGEKQWKELDLPLVLKAGPVSESETSAKGQLNPRAPDDSFLDAWKTFCPPETDARISTDAGRYLCEFIFYTSLALAYQGGHDRNVTFLHVPATCLDEDIELGKEVAIALIKALVTSWSDEQVPSDA</sequence>
<keyword evidence="3" id="KW-0378">Hydrolase</keyword>
<proteinExistence type="inferred from homology"/>
<dbReference type="STRING" id="602072.A0A1R3RXE4"/>
<gene>
    <name evidence="6" type="ORF">ASPCADRAFT_504615</name>
</gene>
<evidence type="ECO:0000313" key="7">
    <source>
        <dbReference type="Proteomes" id="UP000188318"/>
    </source>
</evidence>
<dbReference type="VEuPathDB" id="FungiDB:ASPCADRAFT_504615"/>
<dbReference type="GO" id="GO:0006508">
    <property type="term" value="P:proteolysis"/>
    <property type="evidence" value="ECO:0007669"/>
    <property type="project" value="UniProtKB-KW"/>
</dbReference>
<evidence type="ECO:0000256" key="5">
    <source>
        <dbReference type="SAM" id="MobiDB-lite"/>
    </source>
</evidence>
<feature type="region of interest" description="Disordered" evidence="5">
    <location>
        <begin position="1"/>
        <end position="27"/>
    </location>
</feature>
<evidence type="ECO:0000256" key="2">
    <source>
        <dbReference type="ARBA" id="ARBA00022670"/>
    </source>
</evidence>
<dbReference type="PANTHER" id="PTHR23402:SF1">
    <property type="entry name" value="PYROGLUTAMYL-PEPTIDASE I"/>
    <property type="match status" value="1"/>
</dbReference>
<reference evidence="7" key="1">
    <citation type="journal article" date="2017" name="Genome Biol.">
        <title>Comparative genomics reveals high biological diversity and specific adaptations in the industrially and medically important fungal genus Aspergillus.</title>
        <authorList>
            <person name="de Vries R.P."/>
            <person name="Riley R."/>
            <person name="Wiebenga A."/>
            <person name="Aguilar-Osorio G."/>
            <person name="Amillis S."/>
            <person name="Uchima C.A."/>
            <person name="Anderluh G."/>
            <person name="Asadollahi M."/>
            <person name="Askin M."/>
            <person name="Barry K."/>
            <person name="Battaglia E."/>
            <person name="Bayram O."/>
            <person name="Benocci T."/>
            <person name="Braus-Stromeyer S.A."/>
            <person name="Caldana C."/>
            <person name="Canovas D."/>
            <person name="Cerqueira G.C."/>
            <person name="Chen F."/>
            <person name="Chen W."/>
            <person name="Choi C."/>
            <person name="Clum A."/>
            <person name="Dos Santos R.A."/>
            <person name="Damasio A.R."/>
            <person name="Diallinas G."/>
            <person name="Emri T."/>
            <person name="Fekete E."/>
            <person name="Flipphi M."/>
            <person name="Freyberg S."/>
            <person name="Gallo A."/>
            <person name="Gournas C."/>
            <person name="Habgood R."/>
            <person name="Hainaut M."/>
            <person name="Harispe M.L."/>
            <person name="Henrissat B."/>
            <person name="Hilden K.S."/>
            <person name="Hope R."/>
            <person name="Hossain A."/>
            <person name="Karabika E."/>
            <person name="Karaffa L."/>
            <person name="Karanyi Z."/>
            <person name="Krasevec N."/>
            <person name="Kuo A."/>
            <person name="Kusch H."/>
            <person name="LaButti K."/>
            <person name="Lagendijk E.L."/>
            <person name="Lapidus A."/>
            <person name="Levasseur A."/>
            <person name="Lindquist E."/>
            <person name="Lipzen A."/>
            <person name="Logrieco A.F."/>
            <person name="MacCabe A."/>
            <person name="Maekelae M.R."/>
            <person name="Malavazi I."/>
            <person name="Melin P."/>
            <person name="Meyer V."/>
            <person name="Mielnichuk N."/>
            <person name="Miskei M."/>
            <person name="Molnar A.P."/>
            <person name="Mule G."/>
            <person name="Ngan C.Y."/>
            <person name="Orejas M."/>
            <person name="Orosz E."/>
            <person name="Ouedraogo J.P."/>
            <person name="Overkamp K.M."/>
            <person name="Park H.-S."/>
            <person name="Perrone G."/>
            <person name="Piumi F."/>
            <person name="Punt P.J."/>
            <person name="Ram A.F."/>
            <person name="Ramon A."/>
            <person name="Rauscher S."/>
            <person name="Record E."/>
            <person name="Riano-Pachon D.M."/>
            <person name="Robert V."/>
            <person name="Roehrig J."/>
            <person name="Ruller R."/>
            <person name="Salamov A."/>
            <person name="Salih N.S."/>
            <person name="Samson R.A."/>
            <person name="Sandor E."/>
            <person name="Sanguinetti M."/>
            <person name="Schuetze T."/>
            <person name="Sepcic K."/>
            <person name="Shelest E."/>
            <person name="Sherlock G."/>
            <person name="Sophianopoulou V."/>
            <person name="Squina F.M."/>
            <person name="Sun H."/>
            <person name="Susca A."/>
            <person name="Todd R.B."/>
            <person name="Tsang A."/>
            <person name="Unkles S.E."/>
            <person name="van de Wiele N."/>
            <person name="van Rossen-Uffink D."/>
            <person name="Oliveira J.V."/>
            <person name="Vesth T.C."/>
            <person name="Visser J."/>
            <person name="Yu J.-H."/>
            <person name="Zhou M."/>
            <person name="Andersen M.R."/>
            <person name="Archer D.B."/>
            <person name="Baker S.E."/>
            <person name="Benoit I."/>
            <person name="Brakhage A.A."/>
            <person name="Braus G.H."/>
            <person name="Fischer R."/>
            <person name="Frisvad J.C."/>
            <person name="Goldman G.H."/>
            <person name="Houbraken J."/>
            <person name="Oakley B."/>
            <person name="Pocsi I."/>
            <person name="Scazzocchio C."/>
            <person name="Seiboth B."/>
            <person name="vanKuyk P.A."/>
            <person name="Wortman J."/>
            <person name="Dyer P.S."/>
            <person name="Grigoriev I.V."/>
        </authorList>
    </citation>
    <scope>NUCLEOTIDE SEQUENCE [LARGE SCALE GENOMIC DNA]</scope>
    <source>
        <strain evidence="7">ITEM 5010</strain>
    </source>
</reference>
<dbReference type="InterPro" id="IPR036440">
    <property type="entry name" value="Peptidase_C15-like_sf"/>
</dbReference>
<evidence type="ECO:0000256" key="3">
    <source>
        <dbReference type="ARBA" id="ARBA00022801"/>
    </source>
</evidence>
<name>A0A1R3RXE4_ASPC5</name>
<evidence type="ECO:0000313" key="6">
    <source>
        <dbReference type="EMBL" id="OOF99130.1"/>
    </source>
</evidence>